<keyword evidence="4 7" id="KW-0732">Signal</keyword>
<comment type="similarity">
    <text evidence="2 7">Belongs to the nonaspanin (TM9SF) (TC 9.A.2) family.</text>
</comment>
<dbReference type="GeneID" id="37271211"/>
<dbReference type="GO" id="GO:0072657">
    <property type="term" value="P:protein localization to membrane"/>
    <property type="evidence" value="ECO:0007669"/>
    <property type="project" value="TreeGrafter"/>
</dbReference>
<feature type="transmembrane region" description="Helical" evidence="7">
    <location>
        <begin position="475"/>
        <end position="495"/>
    </location>
</feature>
<dbReference type="STRING" id="58919.A0A316ZH41"/>
<feature type="transmembrane region" description="Helical" evidence="7">
    <location>
        <begin position="315"/>
        <end position="343"/>
    </location>
</feature>
<dbReference type="AlphaFoldDB" id="A0A316ZH41"/>
<feature type="transmembrane region" description="Helical" evidence="7">
    <location>
        <begin position="545"/>
        <end position="564"/>
    </location>
</feature>
<reference evidence="8 9" key="1">
    <citation type="journal article" date="2018" name="Mol. Biol. Evol.">
        <title>Broad Genomic Sampling Reveals a Smut Pathogenic Ancestry of the Fungal Clade Ustilaginomycotina.</title>
        <authorList>
            <person name="Kijpornyongpan T."/>
            <person name="Mondo S.J."/>
            <person name="Barry K."/>
            <person name="Sandor L."/>
            <person name="Lee J."/>
            <person name="Lipzen A."/>
            <person name="Pangilinan J."/>
            <person name="LaButti K."/>
            <person name="Hainaut M."/>
            <person name="Henrissat B."/>
            <person name="Grigoriev I.V."/>
            <person name="Spatafora J.W."/>
            <person name="Aime M.C."/>
        </authorList>
    </citation>
    <scope>NUCLEOTIDE SEQUENCE [LARGE SCALE GENOMIC DNA]</scope>
    <source>
        <strain evidence="8 9">MCA 4186</strain>
    </source>
</reference>
<evidence type="ECO:0000256" key="2">
    <source>
        <dbReference type="ARBA" id="ARBA00005227"/>
    </source>
</evidence>
<evidence type="ECO:0000256" key="5">
    <source>
        <dbReference type="ARBA" id="ARBA00022989"/>
    </source>
</evidence>
<evidence type="ECO:0000256" key="6">
    <source>
        <dbReference type="ARBA" id="ARBA00023136"/>
    </source>
</evidence>
<dbReference type="PANTHER" id="PTHR10766:SF111">
    <property type="entry name" value="TRANSMEMBRANE 9 SUPERFAMILY MEMBER 2"/>
    <property type="match status" value="1"/>
</dbReference>
<feature type="signal peptide" evidence="7">
    <location>
        <begin position="1"/>
        <end position="16"/>
    </location>
</feature>
<feature type="transmembrane region" description="Helical" evidence="7">
    <location>
        <begin position="422"/>
        <end position="445"/>
    </location>
</feature>
<feature type="transmembrane region" description="Helical" evidence="7">
    <location>
        <begin position="576"/>
        <end position="607"/>
    </location>
</feature>
<keyword evidence="6 7" id="KW-0472">Membrane</keyword>
<organism evidence="8 9">
    <name type="scientific">Tilletiopsis washingtonensis</name>
    <dbReference type="NCBI Taxonomy" id="58919"/>
    <lineage>
        <taxon>Eukaryota</taxon>
        <taxon>Fungi</taxon>
        <taxon>Dikarya</taxon>
        <taxon>Basidiomycota</taxon>
        <taxon>Ustilaginomycotina</taxon>
        <taxon>Exobasidiomycetes</taxon>
        <taxon>Entylomatales</taxon>
        <taxon>Entylomatales incertae sedis</taxon>
        <taxon>Tilletiopsis</taxon>
    </lineage>
</organism>
<gene>
    <name evidence="8" type="ORF">FA09DRAFT_332989</name>
</gene>
<feature type="transmembrane region" description="Helical" evidence="7">
    <location>
        <begin position="349"/>
        <end position="373"/>
    </location>
</feature>
<dbReference type="OrthoDB" id="1666796at2759"/>
<dbReference type="InterPro" id="IPR004240">
    <property type="entry name" value="EMP70"/>
</dbReference>
<evidence type="ECO:0000256" key="7">
    <source>
        <dbReference type="RuleBase" id="RU363079"/>
    </source>
</evidence>
<dbReference type="PANTHER" id="PTHR10766">
    <property type="entry name" value="TRANSMEMBRANE 9 SUPERFAMILY PROTEIN"/>
    <property type="match status" value="1"/>
</dbReference>
<dbReference type="RefSeq" id="XP_025601366.1">
    <property type="nucleotide sequence ID" value="XM_025743667.1"/>
</dbReference>
<feature type="chain" id="PRO_5016192935" description="Transmembrane 9 superfamily member" evidence="7">
    <location>
        <begin position="17"/>
        <end position="617"/>
    </location>
</feature>
<evidence type="ECO:0000256" key="4">
    <source>
        <dbReference type="ARBA" id="ARBA00022729"/>
    </source>
</evidence>
<comment type="subcellular location">
    <subcellularLocation>
        <location evidence="1">Membrane</location>
        <topology evidence="1">Multi-pass membrane protein</topology>
    </subcellularLocation>
</comment>
<keyword evidence="3 7" id="KW-0812">Transmembrane</keyword>
<sequence length="617" mass="67926">MRALIALLVLAGSVQAWYLPGAAPRSFSPGDVVSFTVNALTPLASSPGVPPASAQGTAAQASVVKGITSYNYYDERFGFCRPEGGPSAIGEGLGSVLAGDRLFDSPIQQQYAVNWLVDGLPVATKRVADRTHETYYQIGFPLGRLFDDYMAPLPSPALHNHFDVYLEYHRRSDKEYRIVGATVFPWSRDSLKGNGDIDCKTDKMMILGPGSGAEGGGERKVAYTMNTYWKESATPWATRWDNYLRVFDPRIHFFALCNSVIVVVFLIVMVAMILTRSVKRDISRYNAIDLDEDVQEEYGWKLIHADVCRSPTRPLLLCVMVGTGAQLLGMASVTLLFALLGFLSPSNRGALGTTMVVAWTLFASLAGYFATRLHISFGREEWKKCVALTATCFPAVVFASILAINFFLLVSSSSGAIPFGTLLALVALWFLISLPLTLAGAFLGIRHGGYRAPTRVNAIPRQIPPAQWYLQPLPAALMAGVLPFAAVFLELYFMLNSLFGSRVYVAFGFLALTFLVTALTTATVTILYTYFALCAEDYRWHWRAFLTGGGSSFWLFTYGLFYWATRLSLPGLSTKILFLGYLSLLTLLNFLLFGACTIGWAASFFAVRRMYTAVRVD</sequence>
<accession>A0A316ZH41</accession>
<dbReference type="Proteomes" id="UP000245946">
    <property type="component" value="Unassembled WGS sequence"/>
</dbReference>
<dbReference type="GO" id="GO:0007034">
    <property type="term" value="P:vacuolar transport"/>
    <property type="evidence" value="ECO:0007669"/>
    <property type="project" value="TreeGrafter"/>
</dbReference>
<protein>
    <recommendedName>
        <fullName evidence="7">Transmembrane 9 superfamily member</fullName>
    </recommendedName>
</protein>
<dbReference type="GO" id="GO:0016020">
    <property type="term" value="C:membrane"/>
    <property type="evidence" value="ECO:0007669"/>
    <property type="project" value="UniProtKB-SubCell"/>
</dbReference>
<evidence type="ECO:0000256" key="1">
    <source>
        <dbReference type="ARBA" id="ARBA00004141"/>
    </source>
</evidence>
<dbReference type="GO" id="GO:0005737">
    <property type="term" value="C:cytoplasm"/>
    <property type="evidence" value="ECO:0007669"/>
    <property type="project" value="UniProtKB-ARBA"/>
</dbReference>
<feature type="transmembrane region" description="Helical" evidence="7">
    <location>
        <begin position="251"/>
        <end position="274"/>
    </location>
</feature>
<feature type="transmembrane region" description="Helical" evidence="7">
    <location>
        <begin position="507"/>
        <end position="533"/>
    </location>
</feature>
<proteinExistence type="inferred from homology"/>
<evidence type="ECO:0000313" key="8">
    <source>
        <dbReference type="EMBL" id="PWO01088.1"/>
    </source>
</evidence>
<keyword evidence="9" id="KW-1185">Reference proteome</keyword>
<name>A0A316ZH41_9BASI</name>
<evidence type="ECO:0000313" key="9">
    <source>
        <dbReference type="Proteomes" id="UP000245946"/>
    </source>
</evidence>
<keyword evidence="5 7" id="KW-1133">Transmembrane helix</keyword>
<dbReference type="EMBL" id="KZ819283">
    <property type="protein sequence ID" value="PWO01088.1"/>
    <property type="molecule type" value="Genomic_DNA"/>
</dbReference>
<dbReference type="Pfam" id="PF02990">
    <property type="entry name" value="EMP70"/>
    <property type="match status" value="1"/>
</dbReference>
<feature type="transmembrane region" description="Helical" evidence="7">
    <location>
        <begin position="385"/>
        <end position="410"/>
    </location>
</feature>
<evidence type="ECO:0000256" key="3">
    <source>
        <dbReference type="ARBA" id="ARBA00022692"/>
    </source>
</evidence>